<evidence type="ECO:0000313" key="2">
    <source>
        <dbReference type="Proteomes" id="UP001060085"/>
    </source>
</evidence>
<protein>
    <submittedName>
        <fullName evidence="1">Uncharacterized protein</fullName>
    </submittedName>
</protein>
<keyword evidence="2" id="KW-1185">Reference proteome</keyword>
<organism evidence="1 2">
    <name type="scientific">Catharanthus roseus</name>
    <name type="common">Madagascar periwinkle</name>
    <name type="synonym">Vinca rosea</name>
    <dbReference type="NCBI Taxonomy" id="4058"/>
    <lineage>
        <taxon>Eukaryota</taxon>
        <taxon>Viridiplantae</taxon>
        <taxon>Streptophyta</taxon>
        <taxon>Embryophyta</taxon>
        <taxon>Tracheophyta</taxon>
        <taxon>Spermatophyta</taxon>
        <taxon>Magnoliopsida</taxon>
        <taxon>eudicotyledons</taxon>
        <taxon>Gunneridae</taxon>
        <taxon>Pentapetalae</taxon>
        <taxon>asterids</taxon>
        <taxon>lamiids</taxon>
        <taxon>Gentianales</taxon>
        <taxon>Apocynaceae</taxon>
        <taxon>Rauvolfioideae</taxon>
        <taxon>Vinceae</taxon>
        <taxon>Catharanthinae</taxon>
        <taxon>Catharanthus</taxon>
    </lineage>
</organism>
<name>A0ACC0AN51_CATRO</name>
<comment type="caution">
    <text evidence="1">The sequence shown here is derived from an EMBL/GenBank/DDBJ whole genome shotgun (WGS) entry which is preliminary data.</text>
</comment>
<reference evidence="2" key="1">
    <citation type="journal article" date="2023" name="Nat. Plants">
        <title>Single-cell RNA sequencing provides a high-resolution roadmap for understanding the multicellular compartmentation of specialized metabolism.</title>
        <authorList>
            <person name="Sun S."/>
            <person name="Shen X."/>
            <person name="Li Y."/>
            <person name="Li Y."/>
            <person name="Wang S."/>
            <person name="Li R."/>
            <person name="Zhang H."/>
            <person name="Shen G."/>
            <person name="Guo B."/>
            <person name="Wei J."/>
            <person name="Xu J."/>
            <person name="St-Pierre B."/>
            <person name="Chen S."/>
            <person name="Sun C."/>
        </authorList>
    </citation>
    <scope>NUCLEOTIDE SEQUENCE [LARGE SCALE GENOMIC DNA]</scope>
</reference>
<proteinExistence type="predicted"/>
<sequence>MSYFKFFAFIALVSFFFSIAAATVPDSETFRFINNVKFGEGIAEYNASYRAFNNFFTFPFQLCFYNVTPGAYSLALSMGTGRPGFPLRWVWEANRGNLVAENATFTLGKDGNLILAEADGDIVWQSVTANKGVVGFKILPNGNMVLYDSAGNFLWQSFDSPTDTLLVGQSLRANSGGSHLASRAFPSQTVNGNYGLILEGQRLVLYNNTQNVPTILIQIGRGNIEFVRFNSDPKSNGLRLEYKVANSSTNGAMVLSKPNFNTILSYLRFGIDANLKAYTYDSSREVGAWKETYALFIK</sequence>
<gene>
    <name evidence="1" type="ORF">M9H77_21721</name>
</gene>
<accession>A0ACC0AN51</accession>
<dbReference type="EMBL" id="CM044705">
    <property type="protein sequence ID" value="KAI5662398.1"/>
    <property type="molecule type" value="Genomic_DNA"/>
</dbReference>
<dbReference type="Proteomes" id="UP001060085">
    <property type="component" value="Linkage Group LG05"/>
</dbReference>
<evidence type="ECO:0000313" key="1">
    <source>
        <dbReference type="EMBL" id="KAI5662398.1"/>
    </source>
</evidence>